<keyword evidence="2" id="KW-1185">Reference proteome</keyword>
<evidence type="ECO:0000313" key="1">
    <source>
        <dbReference type="EMBL" id="MCC0094690.1"/>
    </source>
</evidence>
<dbReference type="Proteomes" id="UP001520654">
    <property type="component" value="Unassembled WGS sequence"/>
</dbReference>
<proteinExistence type="predicted"/>
<evidence type="ECO:0000313" key="2">
    <source>
        <dbReference type="Proteomes" id="UP001520654"/>
    </source>
</evidence>
<name>A0ABS8E0S5_9ACTN</name>
<sequence>MKRISDPKLRQLALDAAHEATTDIGRMHTNDMLDILCGKLDKHPDLHSVLLRKAAQGALRDLGERRSPRRNRITGGLHHPDSIMKLGHGVWVWMKDATFTDMTAWGRVAAQNTIRTITADGAKQKYVFERTDAFRQNPTFERLAPLEAAIFDYQHVSFDDLDVEDDWAA</sequence>
<protein>
    <submittedName>
        <fullName evidence="1">Uncharacterized protein</fullName>
    </submittedName>
</protein>
<organism evidence="1 2">
    <name type="scientific">Streptomyces flavotricini</name>
    <dbReference type="NCBI Taxonomy" id="66888"/>
    <lineage>
        <taxon>Bacteria</taxon>
        <taxon>Bacillati</taxon>
        <taxon>Actinomycetota</taxon>
        <taxon>Actinomycetes</taxon>
        <taxon>Kitasatosporales</taxon>
        <taxon>Streptomycetaceae</taxon>
        <taxon>Streptomyces</taxon>
    </lineage>
</organism>
<dbReference type="EMBL" id="JAINUL010000001">
    <property type="protein sequence ID" value="MCC0094690.1"/>
    <property type="molecule type" value="Genomic_DNA"/>
</dbReference>
<accession>A0ABS8E0S5</accession>
<comment type="caution">
    <text evidence="1">The sequence shown here is derived from an EMBL/GenBank/DDBJ whole genome shotgun (WGS) entry which is preliminary data.</text>
</comment>
<gene>
    <name evidence="1" type="ORF">K7B10_07810</name>
</gene>
<dbReference type="RefSeq" id="WP_229335254.1">
    <property type="nucleotide sequence ID" value="NZ_JAINUL010000001.1"/>
</dbReference>
<reference evidence="1 2" key="1">
    <citation type="submission" date="2021-08" db="EMBL/GenBank/DDBJ databases">
        <title>Genomic Architecture of Streptomyces flavotricini NGL1 and Streptomyces erythrochromogenes HMS4 With Differential Plant Beneficial attributes and laccase production capabilities.</title>
        <authorList>
            <person name="Salwan R."/>
            <person name="Kaur R."/>
            <person name="Sharma V."/>
        </authorList>
    </citation>
    <scope>NUCLEOTIDE SEQUENCE [LARGE SCALE GENOMIC DNA]</scope>
    <source>
        <strain evidence="1 2">NGL1</strain>
    </source>
</reference>